<dbReference type="Gene3D" id="1.10.260.130">
    <property type="match status" value="1"/>
</dbReference>
<dbReference type="GeneID" id="80888269"/>
<keyword evidence="2" id="KW-0732">Signal</keyword>
<dbReference type="AlphaFoldDB" id="A0A9W8UPF8"/>
<dbReference type="InterPro" id="IPR005152">
    <property type="entry name" value="Lipase_secreted"/>
</dbReference>
<dbReference type="EMBL" id="JAJHUN010000007">
    <property type="protein sequence ID" value="KAJ4155886.1"/>
    <property type="molecule type" value="Genomic_DNA"/>
</dbReference>
<evidence type="ECO:0000256" key="1">
    <source>
        <dbReference type="ARBA" id="ARBA00022801"/>
    </source>
</evidence>
<name>A0A9W8UPF8_AKAMU</name>
<dbReference type="GO" id="GO:0004806">
    <property type="term" value="F:triacylglycerol lipase activity"/>
    <property type="evidence" value="ECO:0007669"/>
    <property type="project" value="UniProtKB-UniRule"/>
</dbReference>
<evidence type="ECO:0000313" key="3">
    <source>
        <dbReference type="EMBL" id="KAJ4155886.1"/>
    </source>
</evidence>
<dbReference type="PANTHER" id="PTHR34853">
    <property type="match status" value="1"/>
</dbReference>
<evidence type="ECO:0008006" key="5">
    <source>
        <dbReference type="Google" id="ProtNLM"/>
    </source>
</evidence>
<accession>A0A9W8UPF8</accession>
<dbReference type="GO" id="GO:0016042">
    <property type="term" value="P:lipid catabolic process"/>
    <property type="evidence" value="ECO:0007669"/>
    <property type="project" value="UniProtKB-UniRule"/>
</dbReference>
<dbReference type="Pfam" id="PF03583">
    <property type="entry name" value="LIP"/>
    <property type="match status" value="1"/>
</dbReference>
<feature type="chain" id="PRO_5041032740" description="LIP-domain-containing protein" evidence="2">
    <location>
        <begin position="22"/>
        <end position="424"/>
    </location>
</feature>
<dbReference type="PANTHER" id="PTHR34853:SF5">
    <property type="entry name" value="LIP-DOMAIN-CONTAINING PROTEIN-RELATED"/>
    <property type="match status" value="1"/>
</dbReference>
<sequence>MRLTYLDLAAALLMVLPQAAAHVALLRPRVIMPAVPAEDFFYQPPSGFESQIPGTVLRQRAVVVAFFGKVPNSVQAYQLLYRTSSLNGSAIATVTTIFRPLAAKSDGFVSFQTAYDSATNRCDPSYTYQLGAKQESMYTAAETVLLEDYLLAGYIVASPDYAGPDAAFTAGRVSGMGVLDGIRAVQNFHKALALTASPMVIGVGYSGGALATGWAAGLQPKYAPELAIKGWAAGGTPANLTGTLVQIDNTSSSGLIPVALAGLAKPSAYQTALQGLYDKIFTDKGREALDFANENCGPAVVKKYGNISVLSADFQTLGRGLISEAEFAGVVDDNLMGLKKVETPIAPVYLYHSIADEIVPYADASTLSNTWCANGATVKFTTYASGGHEATEQNGSQGALQFVEQAFNGTVVSGCESITVTPSS</sequence>
<evidence type="ECO:0000313" key="4">
    <source>
        <dbReference type="Proteomes" id="UP001144673"/>
    </source>
</evidence>
<dbReference type="Proteomes" id="UP001144673">
    <property type="component" value="Chromosome 6"/>
</dbReference>
<keyword evidence="4" id="KW-1185">Reference proteome</keyword>
<feature type="signal peptide" evidence="2">
    <location>
        <begin position="1"/>
        <end position="21"/>
    </location>
</feature>
<proteinExistence type="inferred from homology"/>
<reference evidence="3" key="1">
    <citation type="journal article" date="2023" name="Access Microbiol">
        <title>De-novo genome assembly for Akanthomyces muscarius, a biocontrol agent of insect agricultural pests.</title>
        <authorList>
            <person name="Erdos Z."/>
            <person name="Studholme D.J."/>
            <person name="Raymond B."/>
            <person name="Sharma M."/>
        </authorList>
    </citation>
    <scope>NUCLEOTIDE SEQUENCE</scope>
    <source>
        <strain evidence="3">Ve6</strain>
    </source>
</reference>
<dbReference type="SUPFAM" id="SSF53474">
    <property type="entry name" value="alpha/beta-Hydrolases"/>
    <property type="match status" value="1"/>
</dbReference>
<dbReference type="Gene3D" id="3.40.50.1820">
    <property type="entry name" value="alpha/beta hydrolase"/>
    <property type="match status" value="1"/>
</dbReference>
<keyword evidence="1" id="KW-0378">Hydrolase</keyword>
<protein>
    <recommendedName>
        <fullName evidence="5">LIP-domain-containing protein</fullName>
    </recommendedName>
</protein>
<comment type="similarity">
    <text evidence="2">Belongs to the AB hydrolase superfamily. Lipase family.</text>
</comment>
<gene>
    <name evidence="3" type="ORF">LMH87_001110</name>
</gene>
<comment type="caution">
    <text evidence="3">The sequence shown here is derived from an EMBL/GenBank/DDBJ whole genome shotgun (WGS) entry which is preliminary data.</text>
</comment>
<dbReference type="RefSeq" id="XP_056056010.1">
    <property type="nucleotide sequence ID" value="XM_056199133.1"/>
</dbReference>
<evidence type="ECO:0000256" key="2">
    <source>
        <dbReference type="PIRNR" id="PIRNR029171"/>
    </source>
</evidence>
<dbReference type="PIRSF" id="PIRSF029171">
    <property type="entry name" value="Esterase_LipA"/>
    <property type="match status" value="1"/>
</dbReference>
<organism evidence="3 4">
    <name type="scientific">Akanthomyces muscarius</name>
    <name type="common">Entomopathogenic fungus</name>
    <name type="synonym">Lecanicillium muscarium</name>
    <dbReference type="NCBI Taxonomy" id="2231603"/>
    <lineage>
        <taxon>Eukaryota</taxon>
        <taxon>Fungi</taxon>
        <taxon>Dikarya</taxon>
        <taxon>Ascomycota</taxon>
        <taxon>Pezizomycotina</taxon>
        <taxon>Sordariomycetes</taxon>
        <taxon>Hypocreomycetidae</taxon>
        <taxon>Hypocreales</taxon>
        <taxon>Cordycipitaceae</taxon>
        <taxon>Akanthomyces</taxon>
    </lineage>
</organism>
<dbReference type="KEGG" id="amus:LMH87_001110"/>
<dbReference type="InterPro" id="IPR029058">
    <property type="entry name" value="AB_hydrolase_fold"/>
</dbReference>